<comment type="caution">
    <text evidence="7">The sequence shown here is derived from an EMBL/GenBank/DDBJ whole genome shotgun (WGS) entry which is preliminary data.</text>
</comment>
<dbReference type="GO" id="GO:0006520">
    <property type="term" value="P:amino acid metabolic process"/>
    <property type="evidence" value="ECO:0007669"/>
    <property type="project" value="InterPro"/>
</dbReference>
<evidence type="ECO:0000256" key="3">
    <source>
        <dbReference type="ARBA" id="ARBA00022576"/>
    </source>
</evidence>
<comment type="cofactor">
    <cofactor evidence="1">
        <name>pyridoxal 5'-phosphate</name>
        <dbReference type="ChEBI" id="CHEBI:597326"/>
    </cofactor>
</comment>
<evidence type="ECO:0000256" key="4">
    <source>
        <dbReference type="ARBA" id="ARBA00022679"/>
    </source>
</evidence>
<dbReference type="CDD" id="cd00609">
    <property type="entry name" value="AAT_like"/>
    <property type="match status" value="1"/>
</dbReference>
<accession>A0A9P5Z9U9</accession>
<dbReference type="InterPro" id="IPR015421">
    <property type="entry name" value="PyrdxlP-dep_Trfase_major"/>
</dbReference>
<dbReference type="EMBL" id="MU155161">
    <property type="protein sequence ID" value="KAF9482820.1"/>
    <property type="molecule type" value="Genomic_DNA"/>
</dbReference>
<reference evidence="7" key="1">
    <citation type="submission" date="2020-11" db="EMBL/GenBank/DDBJ databases">
        <authorList>
            <consortium name="DOE Joint Genome Institute"/>
            <person name="Ahrendt S."/>
            <person name="Riley R."/>
            <person name="Andreopoulos W."/>
            <person name="Labutti K."/>
            <person name="Pangilinan J."/>
            <person name="Ruiz-Duenas F.J."/>
            <person name="Barrasa J.M."/>
            <person name="Sanchez-Garcia M."/>
            <person name="Camarero S."/>
            <person name="Miyauchi S."/>
            <person name="Serrano A."/>
            <person name="Linde D."/>
            <person name="Babiker R."/>
            <person name="Drula E."/>
            <person name="Ayuso-Fernandez I."/>
            <person name="Pacheco R."/>
            <person name="Padilla G."/>
            <person name="Ferreira P."/>
            <person name="Barriuso J."/>
            <person name="Kellner H."/>
            <person name="Castanera R."/>
            <person name="Alfaro M."/>
            <person name="Ramirez L."/>
            <person name="Pisabarro A.G."/>
            <person name="Kuo A."/>
            <person name="Tritt A."/>
            <person name="Lipzen A."/>
            <person name="He G."/>
            <person name="Yan M."/>
            <person name="Ng V."/>
            <person name="Cullen D."/>
            <person name="Martin F."/>
            <person name="Rosso M.-N."/>
            <person name="Henrissat B."/>
            <person name="Hibbett D."/>
            <person name="Martinez A.T."/>
            <person name="Grigoriev I.V."/>
        </authorList>
    </citation>
    <scope>NUCLEOTIDE SEQUENCE</scope>
    <source>
        <strain evidence="7">CIRM-BRFM 674</strain>
    </source>
</reference>
<keyword evidence="5" id="KW-0663">Pyridoxal phosphate</keyword>
<sequence>MAHTPHLTESGRNTPSFRDFVFDVMKHYKHEKESEAHQIFRKAGGHQPKGLPQTVNIEEETVPGIEHPGSTGVIYCSDRAMANGFSYTSSHEWANLGQGAPEVGAIPDAPARPNTVQLPSDSLEYAPTTGVKALREAVANLYNTTYREGKKSQYTYENVCIVPGGRAGLSRLAAVIGDVYTSYQVPDYTAYDQVLSAFKRLVPVPTALDPKTKYRLDIEQTKRDIQTQGLAVVLASNPRNPTGQVIKGNDLKELVALSREGTSVVLDEFYSWYIYPENSSDLGKSVSSAQYIEDVNEDSTVIIDGLTKNWRLPGWRVCWVIGPKNLITALSQSGSFLDGGANHPLQLAAIPLLDPEHARLERIALQKHFKTKRDHVLARLKALGLEVDIPPTSTFYIWLNLEKLPSPLNNGLTFFEELLKEKTIVIPGIFFDINPSHRRNLFNSPCHHFVRLSFGPPLKDLDMGVDAIARVLKRAKKSGMKDFGEGYKKTIQVEDPAQV</sequence>
<evidence type="ECO:0000313" key="8">
    <source>
        <dbReference type="Proteomes" id="UP000807469"/>
    </source>
</evidence>
<dbReference type="AlphaFoldDB" id="A0A9P5Z9U9"/>
<dbReference type="InterPro" id="IPR050596">
    <property type="entry name" value="AspAT/PAT-like"/>
</dbReference>
<evidence type="ECO:0000256" key="1">
    <source>
        <dbReference type="ARBA" id="ARBA00001933"/>
    </source>
</evidence>
<proteinExistence type="inferred from homology"/>
<keyword evidence="4" id="KW-0808">Transferase</keyword>
<comment type="similarity">
    <text evidence="2">Belongs to the class-I pyridoxal-phosphate-dependent aminotransferase family.</text>
</comment>
<name>A0A9P5Z9U9_9AGAR</name>
<dbReference type="InterPro" id="IPR004839">
    <property type="entry name" value="Aminotransferase_I/II_large"/>
</dbReference>
<dbReference type="PANTHER" id="PTHR46383">
    <property type="entry name" value="ASPARTATE AMINOTRANSFERASE"/>
    <property type="match status" value="1"/>
</dbReference>
<dbReference type="InterPro" id="IPR015424">
    <property type="entry name" value="PyrdxlP-dep_Trfase"/>
</dbReference>
<evidence type="ECO:0000256" key="5">
    <source>
        <dbReference type="ARBA" id="ARBA00022898"/>
    </source>
</evidence>
<organism evidence="7 8">
    <name type="scientific">Pholiota conissans</name>
    <dbReference type="NCBI Taxonomy" id="109636"/>
    <lineage>
        <taxon>Eukaryota</taxon>
        <taxon>Fungi</taxon>
        <taxon>Dikarya</taxon>
        <taxon>Basidiomycota</taxon>
        <taxon>Agaricomycotina</taxon>
        <taxon>Agaricomycetes</taxon>
        <taxon>Agaricomycetidae</taxon>
        <taxon>Agaricales</taxon>
        <taxon>Agaricineae</taxon>
        <taxon>Strophariaceae</taxon>
        <taxon>Pholiota</taxon>
    </lineage>
</organism>
<dbReference type="PANTHER" id="PTHR46383:SF1">
    <property type="entry name" value="ASPARTATE AMINOTRANSFERASE"/>
    <property type="match status" value="1"/>
</dbReference>
<evidence type="ECO:0000256" key="2">
    <source>
        <dbReference type="ARBA" id="ARBA00007441"/>
    </source>
</evidence>
<dbReference type="Gene3D" id="3.40.640.10">
    <property type="entry name" value="Type I PLP-dependent aspartate aminotransferase-like (Major domain)"/>
    <property type="match status" value="1"/>
</dbReference>
<evidence type="ECO:0000259" key="6">
    <source>
        <dbReference type="Pfam" id="PF00155"/>
    </source>
</evidence>
<evidence type="ECO:0000313" key="7">
    <source>
        <dbReference type="EMBL" id="KAF9482820.1"/>
    </source>
</evidence>
<keyword evidence="3 7" id="KW-0032">Aminotransferase</keyword>
<dbReference type="Proteomes" id="UP000807469">
    <property type="component" value="Unassembled WGS sequence"/>
</dbReference>
<gene>
    <name evidence="7" type="ORF">BDN70DRAFT_394389</name>
</gene>
<dbReference type="GO" id="GO:0030170">
    <property type="term" value="F:pyridoxal phosphate binding"/>
    <property type="evidence" value="ECO:0007669"/>
    <property type="project" value="InterPro"/>
</dbReference>
<dbReference type="GO" id="GO:0008483">
    <property type="term" value="F:transaminase activity"/>
    <property type="evidence" value="ECO:0007669"/>
    <property type="project" value="UniProtKB-KW"/>
</dbReference>
<dbReference type="SUPFAM" id="SSF53383">
    <property type="entry name" value="PLP-dependent transferases"/>
    <property type="match status" value="1"/>
</dbReference>
<feature type="domain" description="Aminotransferase class I/classII large" evidence="6">
    <location>
        <begin position="93"/>
        <end position="468"/>
    </location>
</feature>
<keyword evidence="8" id="KW-1185">Reference proteome</keyword>
<dbReference type="OrthoDB" id="2108at2759"/>
<protein>
    <submittedName>
        <fullName evidence="7">Aminotransferase</fullName>
    </submittedName>
</protein>
<dbReference type="Pfam" id="PF00155">
    <property type="entry name" value="Aminotran_1_2"/>
    <property type="match status" value="1"/>
</dbReference>